<dbReference type="Pfam" id="PF00106">
    <property type="entry name" value="adh_short"/>
    <property type="match status" value="1"/>
</dbReference>
<sequence>MTQVLIIGASRGIGLELVRQHRESGDQVVATARDEESLQRLRALGATAIKLDVSDVVSIAGLAWQLDGFQFNRVMYVAGLYGPRTIGLQPPSQADFDAVMHTNVLGPMRVLPQLLDALAPDARIGILSSRMGSLTLRANSAGWVYRASKAAVNSVMKDMALALDGRALCVSLHPGWVKTDMGGQEADIDVATSAASLRKVLDGLTAGDNGAFFNYDGQPLPW</sequence>
<dbReference type="Proteomes" id="UP000060699">
    <property type="component" value="Chromosome"/>
</dbReference>
<organism evidence="1 2">
    <name type="scientific">Roseateles depolymerans</name>
    <dbReference type="NCBI Taxonomy" id="76731"/>
    <lineage>
        <taxon>Bacteria</taxon>
        <taxon>Pseudomonadati</taxon>
        <taxon>Pseudomonadota</taxon>
        <taxon>Betaproteobacteria</taxon>
        <taxon>Burkholderiales</taxon>
        <taxon>Sphaerotilaceae</taxon>
        <taxon>Roseateles</taxon>
    </lineage>
</organism>
<dbReference type="PRINTS" id="PR00081">
    <property type="entry name" value="GDHRDH"/>
</dbReference>
<dbReference type="STRING" id="76731.RD2015_830"/>
<dbReference type="NCBIfam" id="NF005403">
    <property type="entry name" value="PRK06953.1"/>
    <property type="match status" value="1"/>
</dbReference>
<dbReference type="PANTHER" id="PTHR45458">
    <property type="entry name" value="SHORT-CHAIN DEHYDROGENASE/REDUCTASE SDR"/>
    <property type="match status" value="1"/>
</dbReference>
<dbReference type="GO" id="GO:0016616">
    <property type="term" value="F:oxidoreductase activity, acting on the CH-OH group of donors, NAD or NADP as acceptor"/>
    <property type="evidence" value="ECO:0007669"/>
    <property type="project" value="TreeGrafter"/>
</dbReference>
<dbReference type="OrthoDB" id="5786478at2"/>
<proteinExistence type="predicted"/>
<accession>A0A0U3L1X3</accession>
<name>A0A0U3L1X3_9BURK</name>
<dbReference type="AlphaFoldDB" id="A0A0U3L1X3"/>
<dbReference type="SUPFAM" id="SSF51735">
    <property type="entry name" value="NAD(P)-binding Rossmann-fold domains"/>
    <property type="match status" value="1"/>
</dbReference>
<dbReference type="PATRIC" id="fig|76731.3.peg.843"/>
<dbReference type="KEGG" id="rdp:RD2015_830"/>
<dbReference type="InterPro" id="IPR052184">
    <property type="entry name" value="SDR_enzymes"/>
</dbReference>
<gene>
    <name evidence="1" type="ORF">RD2015_830</name>
</gene>
<dbReference type="PANTHER" id="PTHR45458:SF1">
    <property type="entry name" value="SHORT CHAIN DEHYDROGENASE"/>
    <property type="match status" value="1"/>
</dbReference>
<evidence type="ECO:0000313" key="1">
    <source>
        <dbReference type="EMBL" id="ALV05326.1"/>
    </source>
</evidence>
<dbReference type="RefSeq" id="WP_058933814.1">
    <property type="nucleotide sequence ID" value="NZ_CP013729.1"/>
</dbReference>
<dbReference type="CDD" id="cd05325">
    <property type="entry name" value="carb_red_sniffer_like_SDR_c"/>
    <property type="match status" value="1"/>
</dbReference>
<reference evidence="1 2" key="1">
    <citation type="submission" date="2015-12" db="EMBL/GenBank/DDBJ databases">
        <title>Complete genome of Roseateles depolymerans KCTC 42856.</title>
        <authorList>
            <person name="Kim K.M."/>
        </authorList>
    </citation>
    <scope>NUCLEOTIDE SEQUENCE [LARGE SCALE GENOMIC DNA]</scope>
    <source>
        <strain evidence="1 2">KCTC 42856</strain>
    </source>
</reference>
<dbReference type="InterPro" id="IPR002347">
    <property type="entry name" value="SDR_fam"/>
</dbReference>
<dbReference type="EMBL" id="CP013729">
    <property type="protein sequence ID" value="ALV05326.1"/>
    <property type="molecule type" value="Genomic_DNA"/>
</dbReference>
<keyword evidence="2" id="KW-1185">Reference proteome</keyword>
<dbReference type="Gene3D" id="3.40.50.720">
    <property type="entry name" value="NAD(P)-binding Rossmann-like Domain"/>
    <property type="match status" value="1"/>
</dbReference>
<evidence type="ECO:0000313" key="2">
    <source>
        <dbReference type="Proteomes" id="UP000060699"/>
    </source>
</evidence>
<protein>
    <submittedName>
        <fullName evidence="1">Short-chain dehydrogenase</fullName>
    </submittedName>
</protein>
<dbReference type="InterPro" id="IPR036291">
    <property type="entry name" value="NAD(P)-bd_dom_sf"/>
</dbReference>